<dbReference type="HOGENOM" id="CLU_1980116_0_0_7"/>
<gene>
    <name evidence="2" type="ORF">SCE1572_45895</name>
</gene>
<evidence type="ECO:0000313" key="3">
    <source>
        <dbReference type="Proteomes" id="UP000014803"/>
    </source>
</evidence>
<reference evidence="2 3" key="1">
    <citation type="journal article" date="2013" name="Sci. Rep.">
        <title>Extraordinary expansion of a Sorangium cellulosum genome from an alkaline milieu.</title>
        <authorList>
            <person name="Han K."/>
            <person name="Li Z.F."/>
            <person name="Peng R."/>
            <person name="Zhu L.P."/>
            <person name="Zhou T."/>
            <person name="Wang L.G."/>
            <person name="Li S.G."/>
            <person name="Zhang X.B."/>
            <person name="Hu W."/>
            <person name="Wu Z.H."/>
            <person name="Qin N."/>
            <person name="Li Y.Z."/>
        </authorList>
    </citation>
    <scope>NUCLEOTIDE SEQUENCE [LARGE SCALE GENOMIC DNA]</scope>
    <source>
        <strain evidence="2 3">So0157-2</strain>
    </source>
</reference>
<evidence type="ECO:0000256" key="1">
    <source>
        <dbReference type="SAM" id="MobiDB-lite"/>
    </source>
</evidence>
<dbReference type="KEGG" id="scu:SCE1572_45895"/>
<accession>S4Y6W6</accession>
<proteinExistence type="predicted"/>
<dbReference type="EMBL" id="CP003969">
    <property type="protein sequence ID" value="AGP41187.1"/>
    <property type="molecule type" value="Genomic_DNA"/>
</dbReference>
<dbReference type="PATRIC" id="fig|1254432.3.peg.10368"/>
<protein>
    <submittedName>
        <fullName evidence="2">Uncharacterized protein</fullName>
    </submittedName>
</protein>
<dbReference type="RefSeq" id="WP_020741020.1">
    <property type="nucleotide sequence ID" value="NC_021658.1"/>
</dbReference>
<dbReference type="Proteomes" id="UP000014803">
    <property type="component" value="Chromosome"/>
</dbReference>
<organism evidence="2 3">
    <name type="scientific">Sorangium cellulosum So0157-2</name>
    <dbReference type="NCBI Taxonomy" id="1254432"/>
    <lineage>
        <taxon>Bacteria</taxon>
        <taxon>Pseudomonadati</taxon>
        <taxon>Myxococcota</taxon>
        <taxon>Polyangia</taxon>
        <taxon>Polyangiales</taxon>
        <taxon>Polyangiaceae</taxon>
        <taxon>Sorangium</taxon>
    </lineage>
</organism>
<dbReference type="AlphaFoldDB" id="S4Y6W6"/>
<feature type="region of interest" description="Disordered" evidence="1">
    <location>
        <begin position="100"/>
        <end position="126"/>
    </location>
</feature>
<sequence>MQTQHAHFPWFAGDELLRTRRDAVSASKARQRDADAAVRAPGLSRGAAVVCAILGAGAVSVLAPAMSPPVPEAARIAEAQQIQQLATHWQLQNHPRDDALYFHPAFPPPTLRASHHDTEAPPFSST</sequence>
<evidence type="ECO:0000313" key="2">
    <source>
        <dbReference type="EMBL" id="AGP41187.1"/>
    </source>
</evidence>
<name>S4Y6W6_SORCE</name>